<feature type="compositionally biased region" description="Polar residues" evidence="10">
    <location>
        <begin position="9"/>
        <end position="23"/>
    </location>
</feature>
<protein>
    <recommendedName>
        <fullName evidence="4 9">D-arabinono-1,4-lactone oxidase</fullName>
        <shortName evidence="9">ALO</shortName>
        <ecNumber evidence="4 9">1.1.3.37</ecNumber>
    </recommendedName>
    <alternativeName>
        <fullName evidence="8 9">L-galactono-gamma-lactone oxidase</fullName>
    </alternativeName>
</protein>
<accession>A0A0D1WD55</accession>
<dbReference type="InterPro" id="IPR007173">
    <property type="entry name" value="ALO_C"/>
</dbReference>
<dbReference type="GO" id="GO:0031966">
    <property type="term" value="C:mitochondrial membrane"/>
    <property type="evidence" value="ECO:0007669"/>
    <property type="project" value="UniProtKB-SubCell"/>
</dbReference>
<dbReference type="EC" id="1.1.3.37" evidence="4 9"/>
<keyword evidence="6 9" id="KW-0274">FAD</keyword>
<dbReference type="Gene3D" id="3.30.43.10">
    <property type="entry name" value="Uridine Diphospho-n-acetylenolpyruvylglucosamine Reductase, domain 2"/>
    <property type="match status" value="1"/>
</dbReference>
<dbReference type="InterPro" id="IPR036318">
    <property type="entry name" value="FAD-bd_PCMH-like_sf"/>
</dbReference>
<evidence type="ECO:0000256" key="4">
    <source>
        <dbReference type="ARBA" id="ARBA00013136"/>
    </source>
</evidence>
<evidence type="ECO:0000256" key="9">
    <source>
        <dbReference type="RuleBase" id="RU367158"/>
    </source>
</evidence>
<evidence type="ECO:0000256" key="3">
    <source>
        <dbReference type="ARBA" id="ARBA00005466"/>
    </source>
</evidence>
<comment type="cofactor">
    <cofactor evidence="1 9">
        <name>FAD</name>
        <dbReference type="ChEBI" id="CHEBI:57692"/>
    </cofactor>
</comment>
<dbReference type="Pfam" id="PF01565">
    <property type="entry name" value="FAD_binding_4"/>
    <property type="match status" value="1"/>
</dbReference>
<evidence type="ECO:0000259" key="11">
    <source>
        <dbReference type="PROSITE" id="PS51387"/>
    </source>
</evidence>
<dbReference type="STRING" id="1016849.A0A0D1WD55"/>
<dbReference type="GO" id="GO:0071949">
    <property type="term" value="F:FAD binding"/>
    <property type="evidence" value="ECO:0007669"/>
    <property type="project" value="UniProtKB-UniRule"/>
</dbReference>
<evidence type="ECO:0000256" key="7">
    <source>
        <dbReference type="ARBA" id="ARBA00023002"/>
    </source>
</evidence>
<evidence type="ECO:0000313" key="12">
    <source>
        <dbReference type="EMBL" id="KIV86665.1"/>
    </source>
</evidence>
<dbReference type="GO" id="GO:0003885">
    <property type="term" value="F:D-arabinono-1,4-lactone oxidase activity"/>
    <property type="evidence" value="ECO:0007669"/>
    <property type="project" value="UniProtKB-UniRule"/>
</dbReference>
<evidence type="ECO:0000256" key="8">
    <source>
        <dbReference type="ARBA" id="ARBA00033418"/>
    </source>
</evidence>
<evidence type="ECO:0000313" key="13">
    <source>
        <dbReference type="Proteomes" id="UP000053599"/>
    </source>
</evidence>
<evidence type="ECO:0000256" key="5">
    <source>
        <dbReference type="ARBA" id="ARBA00022630"/>
    </source>
</evidence>
<evidence type="ECO:0000256" key="2">
    <source>
        <dbReference type="ARBA" id="ARBA00005083"/>
    </source>
</evidence>
<dbReference type="UniPathway" id="UPA00771">
    <property type="reaction ID" value="UER00766"/>
</dbReference>
<dbReference type="Gene3D" id="3.30.465.10">
    <property type="match status" value="1"/>
</dbReference>
<dbReference type="InterPro" id="IPR016169">
    <property type="entry name" value="FAD-bd_PCMH_sub2"/>
</dbReference>
<dbReference type="NCBIfam" id="TIGR01678">
    <property type="entry name" value="FAD_lactone_ox"/>
    <property type="match status" value="1"/>
</dbReference>
<dbReference type="Gene3D" id="3.30.70.2520">
    <property type="match status" value="1"/>
</dbReference>
<comment type="subcellular location">
    <subcellularLocation>
        <location evidence="9">Mitochondrion membrane</location>
    </subcellularLocation>
</comment>
<sequence length="601" mass="67544">MDWAAPNLPRTQPNTSPLSSGPTANINLDARLQRELSRLDDSIPFNPKARYLHHTWAQTFFSRPELYFQPSTIPELQKIVTLARRCRKRLCVTGFGHSPSDLTCTSSWLVNLDNLNQILERHVDGTRGLFHFRAGLSLHDLNQALATDGYTLPNLGSIDVQSVAGVISTGTHGSSLKHGLLSESITSLTVLLSNSQLVTCSADKNPELFRAALLSLGSLGIIVEITLQAVPDFNISWAQSLHTLSSVLDSWDKDLWTSKEFTRVWWLPYMHQAVIWSGSKTDAPLRPPNTTFYGGSMGYYIYHNLLWLSNSFPRMLPWVEWFVFGMQYGFKPGKFEMSAVQPAREALLMDCLYSQFVNEWALPLSKGPEAIRRLSAWINHDDKTAKIPVSSKGIWVHCPVEVRVTHTARDESINKSNVRPYLDPTVPDGPTLYLNATLYRPYGQDPPCHERYYEAFEYLMREMGARPHWAKNFISAGDYIAETYGDDMTEFVKIRDESDPDGMFLGEWHQRNLPLHDSTKPGASLGLMEHEVRRSKKKLGWGYGDGVLWEGAMGVEASKEKEGDEVQTPTTTPSPPATTTSEESFDYMAKGEASVYATAVE</sequence>
<dbReference type="Proteomes" id="UP000053599">
    <property type="component" value="Unassembled WGS sequence"/>
</dbReference>
<dbReference type="PANTHER" id="PTHR43762">
    <property type="entry name" value="L-GULONOLACTONE OXIDASE"/>
    <property type="match status" value="1"/>
</dbReference>
<dbReference type="InterPro" id="IPR030654">
    <property type="entry name" value="Sugar_lactone_oxidase"/>
</dbReference>
<proteinExistence type="inferred from homology"/>
<keyword evidence="5 9" id="KW-0285">Flavoprotein</keyword>
<feature type="region of interest" description="Disordered" evidence="10">
    <location>
        <begin position="558"/>
        <end position="587"/>
    </location>
</feature>
<feature type="region of interest" description="Disordered" evidence="10">
    <location>
        <begin position="1"/>
        <end position="23"/>
    </location>
</feature>
<comment type="catalytic activity">
    <reaction evidence="9">
        <text>D-arabinono-1,4-lactone + O2 = dehydro-D-arabinono-1,4-lactone + H2O2 + H(+)</text>
        <dbReference type="Rhea" id="RHEA:23756"/>
        <dbReference type="ChEBI" id="CHEBI:15378"/>
        <dbReference type="ChEBI" id="CHEBI:15379"/>
        <dbReference type="ChEBI" id="CHEBI:16240"/>
        <dbReference type="ChEBI" id="CHEBI:16292"/>
        <dbReference type="ChEBI" id="CHEBI:58277"/>
        <dbReference type="EC" id="1.1.3.37"/>
    </reaction>
</comment>
<evidence type="ECO:0000256" key="10">
    <source>
        <dbReference type="SAM" id="MobiDB-lite"/>
    </source>
</evidence>
<comment type="pathway">
    <text evidence="2 9">Cofactor biosynthesis; D-erythroascorbate biosynthesis; dehydro-D-arabinono-1,4-lactone from D-arabinose: step 2/2.</text>
</comment>
<dbReference type="SUPFAM" id="SSF56176">
    <property type="entry name" value="FAD-binding/transporter-associated domain-like"/>
    <property type="match status" value="1"/>
</dbReference>
<dbReference type="InterPro" id="IPR016167">
    <property type="entry name" value="FAD-bd_PCMH_sub1"/>
</dbReference>
<dbReference type="InterPro" id="IPR006094">
    <property type="entry name" value="Oxid_FAD_bind_N"/>
</dbReference>
<dbReference type="PROSITE" id="PS51387">
    <property type="entry name" value="FAD_PCMH"/>
    <property type="match status" value="1"/>
</dbReference>
<dbReference type="Pfam" id="PF04030">
    <property type="entry name" value="ALO"/>
    <property type="match status" value="1"/>
</dbReference>
<organism evidence="12 13">
    <name type="scientific">Exophiala sideris</name>
    <dbReference type="NCBI Taxonomy" id="1016849"/>
    <lineage>
        <taxon>Eukaryota</taxon>
        <taxon>Fungi</taxon>
        <taxon>Dikarya</taxon>
        <taxon>Ascomycota</taxon>
        <taxon>Pezizomycotina</taxon>
        <taxon>Eurotiomycetes</taxon>
        <taxon>Chaetothyriomycetidae</taxon>
        <taxon>Chaetothyriales</taxon>
        <taxon>Herpotrichiellaceae</taxon>
        <taxon>Exophiala</taxon>
    </lineage>
</organism>
<name>A0A0D1WD55_9EURO</name>
<dbReference type="EMBL" id="KN846951">
    <property type="protein sequence ID" value="KIV86665.1"/>
    <property type="molecule type" value="Genomic_DNA"/>
</dbReference>
<dbReference type="HOGENOM" id="CLU_003896_4_1_1"/>
<dbReference type="InterPro" id="IPR010031">
    <property type="entry name" value="FAD_lactone_oxidase-like"/>
</dbReference>
<keyword evidence="7 9" id="KW-0560">Oxidoreductase</keyword>
<dbReference type="PANTHER" id="PTHR43762:SF1">
    <property type="entry name" value="D-ARABINONO-1,4-LACTONE OXIDASE"/>
    <property type="match status" value="1"/>
</dbReference>
<evidence type="ECO:0000256" key="6">
    <source>
        <dbReference type="ARBA" id="ARBA00022827"/>
    </source>
</evidence>
<reference evidence="12 13" key="1">
    <citation type="submission" date="2015-01" db="EMBL/GenBank/DDBJ databases">
        <title>The Genome Sequence of Exophiala sideris CBS121828.</title>
        <authorList>
            <consortium name="The Broad Institute Genomics Platform"/>
            <person name="Cuomo C."/>
            <person name="de Hoog S."/>
            <person name="Gorbushina A."/>
            <person name="Stielow B."/>
            <person name="Teixiera M."/>
            <person name="Abouelleil A."/>
            <person name="Chapman S.B."/>
            <person name="Priest M."/>
            <person name="Young S.K."/>
            <person name="Wortman J."/>
            <person name="Nusbaum C."/>
            <person name="Birren B."/>
        </authorList>
    </citation>
    <scope>NUCLEOTIDE SEQUENCE [LARGE SCALE GENOMIC DNA]</scope>
    <source>
        <strain evidence="12 13">CBS 121828</strain>
    </source>
</reference>
<comment type="similarity">
    <text evidence="3 9">Belongs to the oxygen-dependent FAD-linked oxidoreductase family.</text>
</comment>
<dbReference type="InterPro" id="IPR016166">
    <property type="entry name" value="FAD-bd_PCMH"/>
</dbReference>
<dbReference type="AlphaFoldDB" id="A0A0D1WD55"/>
<feature type="domain" description="FAD-binding PCMH-type" evidence="11">
    <location>
        <begin position="60"/>
        <end position="232"/>
    </location>
</feature>
<gene>
    <name evidence="12" type="ORF">PV11_02262</name>
</gene>
<keyword evidence="9" id="KW-0496">Mitochondrion</keyword>
<evidence type="ECO:0000256" key="1">
    <source>
        <dbReference type="ARBA" id="ARBA00001974"/>
    </source>
</evidence>
<dbReference type="OrthoDB" id="610608at2759"/>